<protein>
    <submittedName>
        <fullName evidence="1">Uncharacterized protein</fullName>
    </submittedName>
</protein>
<accession>A0A1Z4J9S6</accession>
<dbReference type="EMBL" id="AP018203">
    <property type="protein sequence ID" value="BAY53516.1"/>
    <property type="molecule type" value="Genomic_DNA"/>
</dbReference>
<sequence>MKEKLFLAIAVTSAILCLYDWSSPIRVRNTTQTEAIADHIARLQLETLP</sequence>
<name>A0A1Z4J9S6_LEPBY</name>
<keyword evidence="2" id="KW-1185">Reference proteome</keyword>
<proteinExistence type="predicted"/>
<evidence type="ECO:0000313" key="1">
    <source>
        <dbReference type="EMBL" id="BAY53516.1"/>
    </source>
</evidence>
<organism evidence="1 2">
    <name type="scientific">Leptolyngbya boryana NIES-2135</name>
    <dbReference type="NCBI Taxonomy" id="1973484"/>
    <lineage>
        <taxon>Bacteria</taxon>
        <taxon>Bacillati</taxon>
        <taxon>Cyanobacteriota</taxon>
        <taxon>Cyanophyceae</taxon>
        <taxon>Leptolyngbyales</taxon>
        <taxon>Leptolyngbyaceae</taxon>
        <taxon>Leptolyngbya group</taxon>
        <taxon>Leptolyngbya</taxon>
    </lineage>
</organism>
<dbReference type="Proteomes" id="UP000217895">
    <property type="component" value="Chromosome"/>
</dbReference>
<reference evidence="1 2" key="1">
    <citation type="submission" date="2017-06" db="EMBL/GenBank/DDBJ databases">
        <title>Genome sequencing of cyanobaciteial culture collection at National Institute for Environmental Studies (NIES).</title>
        <authorList>
            <person name="Hirose Y."/>
            <person name="Shimura Y."/>
            <person name="Fujisawa T."/>
            <person name="Nakamura Y."/>
            <person name="Kawachi M."/>
        </authorList>
    </citation>
    <scope>NUCLEOTIDE SEQUENCE [LARGE SCALE GENOMIC DNA]</scope>
    <source>
        <strain evidence="1 2">NIES-2135</strain>
    </source>
</reference>
<gene>
    <name evidence="1" type="ORF">NIES2135_03220</name>
</gene>
<dbReference type="AlphaFoldDB" id="A0A1Z4J9S6"/>
<evidence type="ECO:0000313" key="2">
    <source>
        <dbReference type="Proteomes" id="UP000217895"/>
    </source>
</evidence>